<feature type="transmembrane region" description="Helical" evidence="2">
    <location>
        <begin position="69"/>
        <end position="89"/>
    </location>
</feature>
<dbReference type="Pfam" id="PF13240">
    <property type="entry name" value="Zn_Ribbon_1"/>
    <property type="match status" value="1"/>
</dbReference>
<feature type="compositionally biased region" description="Basic and acidic residues" evidence="1">
    <location>
        <begin position="46"/>
        <end position="56"/>
    </location>
</feature>
<evidence type="ECO:0000313" key="5">
    <source>
        <dbReference type="Proteomes" id="UP001207605"/>
    </source>
</evidence>
<comment type="caution">
    <text evidence="4">The sequence shown here is derived from an EMBL/GenBank/DDBJ whole genome shotgun (WGS) entry which is preliminary data.</text>
</comment>
<feature type="domain" description="Zinc-ribbon" evidence="3">
    <location>
        <begin position="2"/>
        <end position="24"/>
    </location>
</feature>
<sequence length="398" mass="45397">MKCQYCGTENADDAKFCAACGKPVTGQEEANDETEVAAEAAETPETAEKPETNEKTQKKKNSGNRKTKLMIILICVAAVIIFLAGFMIMRARKTIDLDKYVSFESTGYEGSGDVYAQIDWQKVEKKYGSRLSLTKEFKEQYGIGADSVSPVDVLQSFISVEVESDSNLSNNDKVKYKWNINKKYSQYVKCRLKYKDGSYKVKGLEEVKSFDAFKDLDVKFNGTEPNGYVRWDYKGSGLTAADFQCEAYETLKNGDKIKIYLDKSKADEYSANFGKIPEKWEKEYTVKGLNYYITKSSELDDETLKEMQEQAEEEYHNHMDQHWGNYESLESLTYMGDYLLSSKEKNGNALYLVYHVKVRDAYSNGSESYDQVNDVYWFICYQDVLADGEGNLIVDISD</sequence>
<keyword evidence="2" id="KW-0812">Transmembrane</keyword>
<organism evidence="4 5">
    <name type="scientific">Dorea ammoniilytica</name>
    <dbReference type="NCBI Taxonomy" id="2981788"/>
    <lineage>
        <taxon>Bacteria</taxon>
        <taxon>Bacillati</taxon>
        <taxon>Bacillota</taxon>
        <taxon>Clostridia</taxon>
        <taxon>Lachnospirales</taxon>
        <taxon>Lachnospiraceae</taxon>
        <taxon>Dorea</taxon>
    </lineage>
</organism>
<dbReference type="InterPro" id="IPR026870">
    <property type="entry name" value="Zinc_ribbon_dom"/>
</dbReference>
<name>A0ABT2S7B0_9FIRM</name>
<keyword evidence="2" id="KW-1133">Transmembrane helix</keyword>
<reference evidence="4 5" key="1">
    <citation type="journal article" date="2021" name="ISME Commun">
        <title>Automated analysis of genomic sequences facilitates high-throughput and comprehensive description of bacteria.</title>
        <authorList>
            <person name="Hitch T.C.A."/>
        </authorList>
    </citation>
    <scope>NUCLEOTIDE SEQUENCE [LARGE SCALE GENOMIC DNA]</scope>
    <source>
        <strain evidence="4 5">Sanger_02</strain>
    </source>
</reference>
<dbReference type="Proteomes" id="UP001207605">
    <property type="component" value="Unassembled WGS sequence"/>
</dbReference>
<evidence type="ECO:0000256" key="1">
    <source>
        <dbReference type="SAM" id="MobiDB-lite"/>
    </source>
</evidence>
<dbReference type="EMBL" id="JAOQJV010000012">
    <property type="protein sequence ID" value="MCU6700479.1"/>
    <property type="molecule type" value="Genomic_DNA"/>
</dbReference>
<proteinExistence type="predicted"/>
<evidence type="ECO:0000313" key="4">
    <source>
        <dbReference type="EMBL" id="MCU6700479.1"/>
    </source>
</evidence>
<accession>A0ABT2S7B0</accession>
<feature type="region of interest" description="Disordered" evidence="1">
    <location>
        <begin position="26"/>
        <end position="61"/>
    </location>
</feature>
<keyword evidence="5" id="KW-1185">Reference proteome</keyword>
<protein>
    <submittedName>
        <fullName evidence="4">Zinc-ribbon domain-containing protein</fullName>
    </submittedName>
</protein>
<evidence type="ECO:0000259" key="3">
    <source>
        <dbReference type="Pfam" id="PF13240"/>
    </source>
</evidence>
<dbReference type="RefSeq" id="WP_262581847.1">
    <property type="nucleotide sequence ID" value="NZ_JAOQJV010000012.1"/>
</dbReference>
<evidence type="ECO:0000256" key="2">
    <source>
        <dbReference type="SAM" id="Phobius"/>
    </source>
</evidence>
<gene>
    <name evidence="4" type="ORF">OCV65_09590</name>
</gene>
<keyword evidence="2" id="KW-0472">Membrane</keyword>